<dbReference type="Pfam" id="PF12799">
    <property type="entry name" value="LRR_4"/>
    <property type="match status" value="1"/>
</dbReference>
<dbReference type="InterPro" id="IPR050576">
    <property type="entry name" value="Cilia_flagella_integrity"/>
</dbReference>
<dbReference type="SUPFAM" id="SSF52075">
    <property type="entry name" value="Outer arm dynein light chain 1"/>
    <property type="match status" value="1"/>
</dbReference>
<sequence length="524" mass="58488">MSSIKSRGRPTATQILEPSTTTTLISNIATTINTNSNLLQQQYVPSLLKIESVVPTRLNVSRGHQQRTTRLITRSYSTLCGPTISTPTAASNPTSLAFVNGTINYKNGTKKINSNLNRHKNHYQRLDNGFDNDSPTGKVHNQQANDTSCIVVEKGVYKVRRTTKEKEKQPDRINLDRRGLCMIPVIDNEPSLRLLSLQHNLINTFHIPSDEPCSSSIIDGAKDSNNNNVPSKEMEKSNGNNQLSSCVINSKPMKSFLKQKSVSRNQLNLNFSANNNNNNNNVNNATTLGNGVAKPNGAHTPTPFLQKSLMLQSKNGLLKRANSVMINCSPNQTSTTVQSSIFFQTQKNKLVTTPSFSMTDTHTHHETTNVSVTPRTMTPEIQVDAKINSFRFNLTNLVFLDLYNNQIEKISNLDGLKSLTVLLLGKNRISDISGITSLKQTLRVLDLHGNRITHITQKINQLQELKSLNLAGNLLRQIQPNDFSGLCCLKELNLKRNRIKKINVSDDLHNLERYAYIYVISVFI</sequence>
<dbReference type="PROSITE" id="PS51450">
    <property type="entry name" value="LRR"/>
    <property type="match status" value="4"/>
</dbReference>
<dbReference type="AlphaFoldDB" id="A0A1J1II20"/>
<evidence type="ECO:0000256" key="3">
    <source>
        <dbReference type="ARBA" id="ARBA00022737"/>
    </source>
</evidence>
<evidence type="ECO:0000313" key="7">
    <source>
        <dbReference type="Proteomes" id="UP000183832"/>
    </source>
</evidence>
<evidence type="ECO:0000256" key="2">
    <source>
        <dbReference type="ARBA" id="ARBA00022614"/>
    </source>
</evidence>
<reference evidence="6 7" key="1">
    <citation type="submission" date="2015-04" db="EMBL/GenBank/DDBJ databases">
        <authorList>
            <person name="Syromyatnikov M.Y."/>
            <person name="Popov V.N."/>
        </authorList>
    </citation>
    <scope>NUCLEOTIDE SEQUENCE [LARGE SCALE GENOMIC DNA]</scope>
</reference>
<evidence type="ECO:0000256" key="1">
    <source>
        <dbReference type="ARBA" id="ARBA00003843"/>
    </source>
</evidence>
<dbReference type="InterPro" id="IPR001611">
    <property type="entry name" value="Leu-rich_rpt"/>
</dbReference>
<keyword evidence="3" id="KW-0677">Repeat</keyword>
<dbReference type="OrthoDB" id="1939344at2759"/>
<organism evidence="6 7">
    <name type="scientific">Clunio marinus</name>
    <dbReference type="NCBI Taxonomy" id="568069"/>
    <lineage>
        <taxon>Eukaryota</taxon>
        <taxon>Metazoa</taxon>
        <taxon>Ecdysozoa</taxon>
        <taxon>Arthropoda</taxon>
        <taxon>Hexapoda</taxon>
        <taxon>Insecta</taxon>
        <taxon>Pterygota</taxon>
        <taxon>Neoptera</taxon>
        <taxon>Endopterygota</taxon>
        <taxon>Diptera</taxon>
        <taxon>Nematocera</taxon>
        <taxon>Chironomoidea</taxon>
        <taxon>Chironomidae</taxon>
        <taxon>Clunio</taxon>
    </lineage>
</organism>
<protein>
    <recommendedName>
        <fullName evidence="4">Dynein axonemal assembly factor 1 homolog</fullName>
    </recommendedName>
</protein>
<dbReference type="InterPro" id="IPR032675">
    <property type="entry name" value="LRR_dom_sf"/>
</dbReference>
<dbReference type="PANTHER" id="PTHR45973:SF8">
    <property type="entry name" value="LEUCINE-RICH REPEAT-CONTAINING PROTEIN 49"/>
    <property type="match status" value="1"/>
</dbReference>
<evidence type="ECO:0000313" key="6">
    <source>
        <dbReference type="EMBL" id="CRK99180.1"/>
    </source>
</evidence>
<accession>A0A1J1II20</accession>
<dbReference type="Pfam" id="PF13855">
    <property type="entry name" value="LRR_8"/>
    <property type="match status" value="1"/>
</dbReference>
<name>A0A1J1II20_9DIPT</name>
<keyword evidence="2" id="KW-0433">Leucine-rich repeat</keyword>
<dbReference type="Gene3D" id="3.80.10.10">
    <property type="entry name" value="Ribonuclease Inhibitor"/>
    <property type="match status" value="1"/>
</dbReference>
<dbReference type="PANTHER" id="PTHR45973">
    <property type="entry name" value="PROTEIN PHOSPHATASE 1 REGULATORY SUBUNIT SDS22-RELATED"/>
    <property type="match status" value="1"/>
</dbReference>
<dbReference type="STRING" id="568069.A0A1J1II20"/>
<evidence type="ECO:0000256" key="5">
    <source>
        <dbReference type="SAM" id="MobiDB-lite"/>
    </source>
</evidence>
<dbReference type="InterPro" id="IPR003591">
    <property type="entry name" value="Leu-rich_rpt_typical-subtyp"/>
</dbReference>
<gene>
    <name evidence="6" type="ORF">CLUMA_CG012552</name>
</gene>
<proteinExistence type="predicted"/>
<comment type="function">
    <text evidence="1">Cilium-specific protein required for cilia structures.</text>
</comment>
<keyword evidence="7" id="KW-1185">Reference proteome</keyword>
<dbReference type="EMBL" id="CVRI01000049">
    <property type="protein sequence ID" value="CRK99180.1"/>
    <property type="molecule type" value="Genomic_DNA"/>
</dbReference>
<dbReference type="SMART" id="SM00369">
    <property type="entry name" value="LRR_TYP"/>
    <property type="match status" value="5"/>
</dbReference>
<dbReference type="Proteomes" id="UP000183832">
    <property type="component" value="Unassembled WGS sequence"/>
</dbReference>
<feature type="region of interest" description="Disordered" evidence="5">
    <location>
        <begin position="223"/>
        <end position="243"/>
    </location>
</feature>
<dbReference type="SMART" id="SM00365">
    <property type="entry name" value="LRR_SD22"/>
    <property type="match status" value="4"/>
</dbReference>
<evidence type="ECO:0000256" key="4">
    <source>
        <dbReference type="ARBA" id="ARBA00024433"/>
    </source>
</evidence>
<dbReference type="InterPro" id="IPR025875">
    <property type="entry name" value="Leu-rich_rpt_4"/>
</dbReference>